<dbReference type="AlphaFoldDB" id="A0A2I0JF86"/>
<organism evidence="2 3">
    <name type="scientific">Punica granatum</name>
    <name type="common">Pomegranate</name>
    <dbReference type="NCBI Taxonomy" id="22663"/>
    <lineage>
        <taxon>Eukaryota</taxon>
        <taxon>Viridiplantae</taxon>
        <taxon>Streptophyta</taxon>
        <taxon>Embryophyta</taxon>
        <taxon>Tracheophyta</taxon>
        <taxon>Spermatophyta</taxon>
        <taxon>Magnoliopsida</taxon>
        <taxon>eudicotyledons</taxon>
        <taxon>Gunneridae</taxon>
        <taxon>Pentapetalae</taxon>
        <taxon>rosids</taxon>
        <taxon>malvids</taxon>
        <taxon>Myrtales</taxon>
        <taxon>Lythraceae</taxon>
        <taxon>Punica</taxon>
    </lineage>
</organism>
<dbReference type="InterPro" id="IPR001087">
    <property type="entry name" value="GDSL"/>
</dbReference>
<dbReference type="FunFam" id="3.40.50.1110:FF:000003">
    <property type="entry name" value="GDSL esterase/lipase APG"/>
    <property type="match status" value="1"/>
</dbReference>
<protein>
    <submittedName>
        <fullName evidence="2">Uncharacterized protein</fullName>
    </submittedName>
</protein>
<evidence type="ECO:0000256" key="1">
    <source>
        <dbReference type="ARBA" id="ARBA00008668"/>
    </source>
</evidence>
<dbReference type="STRING" id="22663.A0A2I0JF86"/>
<keyword evidence="3" id="KW-1185">Reference proteome</keyword>
<sequence length="369" mass="40978">MAPVLVFLIILIHLCVIIFIPAGCCGSILTSGKNSKFTAVLVFGDSTVDTGNNNYIVTVAKGDHPPYGRDFPGHIPTGRFSNGKLVPDFIASFLGIKDTVPPFLEPGLSNKDLKTGVAFASGGSGYDDLTTVVSGAIPVSQQLKYFKEYIQRLRNAVGDKDAEKIIAGALVIISAGTNDFILNFYDIPTRRLEFNISQYQDFLLARISDFVSELYKLGCRKLVIAGLPPMGCLPIQMTLRFAEIKDRKCVEDENMDAQIYNRKLAKLLSERQAELLQSKIVYADAYEPLIDMIHHPQKYGFVDTDRGCCGKGYIEVGPLCNGITRTCENASEYLFWDAIHPTESAYYYLIKYLEKQVLPQLLFHPTSQT</sequence>
<dbReference type="PANTHER" id="PTHR45642">
    <property type="entry name" value="GDSL ESTERASE/LIPASE EXL3"/>
    <property type="match status" value="1"/>
</dbReference>
<dbReference type="GO" id="GO:0016788">
    <property type="term" value="F:hydrolase activity, acting on ester bonds"/>
    <property type="evidence" value="ECO:0007669"/>
    <property type="project" value="InterPro"/>
</dbReference>
<dbReference type="GeneID" id="116201184"/>
<evidence type="ECO:0000313" key="2">
    <source>
        <dbReference type="EMBL" id="PKI54653.1"/>
    </source>
</evidence>
<dbReference type="PANTHER" id="PTHR45642:SF120">
    <property type="entry name" value="GDSL-LIKE LIPASE_ACYLHYDROLASE"/>
    <property type="match status" value="1"/>
</dbReference>
<evidence type="ECO:0000313" key="3">
    <source>
        <dbReference type="Proteomes" id="UP000233551"/>
    </source>
</evidence>
<reference evidence="2 3" key="1">
    <citation type="submission" date="2017-11" db="EMBL/GenBank/DDBJ databases">
        <title>De-novo sequencing of pomegranate (Punica granatum L.) genome.</title>
        <authorList>
            <person name="Akparov Z."/>
            <person name="Amiraslanov A."/>
            <person name="Hajiyeva S."/>
            <person name="Abbasov M."/>
            <person name="Kaur K."/>
            <person name="Hamwieh A."/>
            <person name="Solovyev V."/>
            <person name="Salamov A."/>
            <person name="Braich B."/>
            <person name="Kosarev P."/>
            <person name="Mahmoud A."/>
            <person name="Hajiyev E."/>
            <person name="Babayeva S."/>
            <person name="Izzatullayeva V."/>
            <person name="Mammadov A."/>
            <person name="Mammadov A."/>
            <person name="Sharifova S."/>
            <person name="Ojaghi J."/>
            <person name="Eynullazada K."/>
            <person name="Bayramov B."/>
            <person name="Abdulazimova A."/>
            <person name="Shahmuradov I."/>
        </authorList>
    </citation>
    <scope>NUCLEOTIDE SEQUENCE [LARGE SCALE GENOMIC DNA]</scope>
    <source>
        <strain evidence="3">cv. AG2017</strain>
        <tissue evidence="2">Leaf</tissue>
    </source>
</reference>
<dbReference type="InterPro" id="IPR036514">
    <property type="entry name" value="SGNH_hydro_sf"/>
</dbReference>
<dbReference type="Proteomes" id="UP000233551">
    <property type="component" value="Unassembled WGS sequence"/>
</dbReference>
<dbReference type="InterPro" id="IPR035669">
    <property type="entry name" value="SGNH_plant_lipase-like"/>
</dbReference>
<dbReference type="OrthoDB" id="1600564at2759"/>
<dbReference type="InterPro" id="IPR050592">
    <property type="entry name" value="GDSL_lipolytic_enzyme"/>
</dbReference>
<dbReference type="Pfam" id="PF00657">
    <property type="entry name" value="Lipase_GDSL"/>
    <property type="match status" value="1"/>
</dbReference>
<dbReference type="SUPFAM" id="SSF52266">
    <property type="entry name" value="SGNH hydrolase"/>
    <property type="match status" value="1"/>
</dbReference>
<accession>A0A2I0JF86</accession>
<dbReference type="EMBL" id="PGOL01001775">
    <property type="protein sequence ID" value="PKI54653.1"/>
    <property type="molecule type" value="Genomic_DNA"/>
</dbReference>
<comment type="caution">
    <text evidence="2">The sequence shown here is derived from an EMBL/GenBank/DDBJ whole genome shotgun (WGS) entry which is preliminary data.</text>
</comment>
<dbReference type="CDD" id="cd01837">
    <property type="entry name" value="SGNH_plant_lipase_like"/>
    <property type="match status" value="1"/>
</dbReference>
<gene>
    <name evidence="2" type="ORF">CRG98_024938</name>
</gene>
<comment type="similarity">
    <text evidence="1">Belongs to the 'GDSL' lipolytic enzyme family.</text>
</comment>
<dbReference type="Gene3D" id="3.40.50.1110">
    <property type="entry name" value="SGNH hydrolase"/>
    <property type="match status" value="1"/>
</dbReference>
<proteinExistence type="inferred from homology"/>
<name>A0A2I0JF86_PUNGR</name>